<dbReference type="NCBIfam" id="TIGR02937">
    <property type="entry name" value="sigma70-ECF"/>
    <property type="match status" value="1"/>
</dbReference>
<dbReference type="EMBL" id="BMER01000001">
    <property type="protein sequence ID" value="GGG86160.1"/>
    <property type="molecule type" value="Genomic_DNA"/>
</dbReference>
<evidence type="ECO:0000259" key="7">
    <source>
        <dbReference type="Pfam" id="PF04542"/>
    </source>
</evidence>
<keyword evidence="4 6" id="KW-0238">DNA-binding</keyword>
<dbReference type="InterPro" id="IPR013249">
    <property type="entry name" value="RNA_pol_sigma70_r4_t2"/>
</dbReference>
<keyword evidence="5 6" id="KW-0804">Transcription</keyword>
<keyword evidence="2 6" id="KW-0805">Transcription regulation</keyword>
<keyword evidence="9" id="KW-0240">DNA-directed RNA polymerase</keyword>
<sequence length="200" mass="23246">MPDILASVDEVQLLLRLRDGDDLAFGQIYDRYKARLGYSLLRLLKSEVLAEELLQDVFMKVWEHRAAIDPTRSFKAYLYRIAENMAYDFFRRAAREKEILQEIIAANTELYTHVEESLLKKENIAFLERLLAQLPSQRKKIFVACKLEGKSYKEVAEEFGISTTTVNDHIQKAMECLKANIHRIPVMQLTGLLVSFFLEK</sequence>
<dbReference type="GO" id="GO:0003677">
    <property type="term" value="F:DNA binding"/>
    <property type="evidence" value="ECO:0007669"/>
    <property type="project" value="UniProtKB-KW"/>
</dbReference>
<evidence type="ECO:0000259" key="8">
    <source>
        <dbReference type="Pfam" id="PF08281"/>
    </source>
</evidence>
<dbReference type="GO" id="GO:0000428">
    <property type="term" value="C:DNA-directed RNA polymerase complex"/>
    <property type="evidence" value="ECO:0007669"/>
    <property type="project" value="UniProtKB-KW"/>
</dbReference>
<dbReference type="RefSeq" id="WP_188505686.1">
    <property type="nucleotide sequence ID" value="NZ_BMER01000001.1"/>
</dbReference>
<evidence type="ECO:0000313" key="9">
    <source>
        <dbReference type="EMBL" id="GGG86160.1"/>
    </source>
</evidence>
<evidence type="ECO:0000256" key="2">
    <source>
        <dbReference type="ARBA" id="ARBA00023015"/>
    </source>
</evidence>
<dbReference type="InterPro" id="IPR014284">
    <property type="entry name" value="RNA_pol_sigma-70_dom"/>
</dbReference>
<dbReference type="InterPro" id="IPR036388">
    <property type="entry name" value="WH-like_DNA-bd_sf"/>
</dbReference>
<evidence type="ECO:0000256" key="5">
    <source>
        <dbReference type="ARBA" id="ARBA00023163"/>
    </source>
</evidence>
<dbReference type="SUPFAM" id="SSF88946">
    <property type="entry name" value="Sigma2 domain of RNA polymerase sigma factors"/>
    <property type="match status" value="1"/>
</dbReference>
<dbReference type="AlphaFoldDB" id="A0A917HPB6"/>
<name>A0A917HPB6_9SPHI</name>
<proteinExistence type="inferred from homology"/>
<dbReference type="InterPro" id="IPR007627">
    <property type="entry name" value="RNA_pol_sigma70_r2"/>
</dbReference>
<feature type="domain" description="RNA polymerase sigma-70 region 2" evidence="7">
    <location>
        <begin position="28"/>
        <end position="95"/>
    </location>
</feature>
<accession>A0A917HPB6</accession>
<protein>
    <recommendedName>
        <fullName evidence="6">RNA polymerase sigma factor</fullName>
    </recommendedName>
</protein>
<evidence type="ECO:0000313" key="10">
    <source>
        <dbReference type="Proteomes" id="UP000660862"/>
    </source>
</evidence>
<dbReference type="InterPro" id="IPR039425">
    <property type="entry name" value="RNA_pol_sigma-70-like"/>
</dbReference>
<gene>
    <name evidence="9" type="ORF">GCM10007415_19560</name>
</gene>
<dbReference type="Proteomes" id="UP000660862">
    <property type="component" value="Unassembled WGS sequence"/>
</dbReference>
<dbReference type="Gene3D" id="1.10.1740.10">
    <property type="match status" value="1"/>
</dbReference>
<evidence type="ECO:0000256" key="6">
    <source>
        <dbReference type="RuleBase" id="RU000716"/>
    </source>
</evidence>
<dbReference type="PROSITE" id="PS01063">
    <property type="entry name" value="SIGMA70_ECF"/>
    <property type="match status" value="1"/>
</dbReference>
<reference evidence="9" key="1">
    <citation type="journal article" date="2014" name="Int. J. Syst. Evol. Microbiol.">
        <title>Complete genome sequence of Corynebacterium casei LMG S-19264T (=DSM 44701T), isolated from a smear-ripened cheese.</title>
        <authorList>
            <consortium name="US DOE Joint Genome Institute (JGI-PGF)"/>
            <person name="Walter F."/>
            <person name="Albersmeier A."/>
            <person name="Kalinowski J."/>
            <person name="Ruckert C."/>
        </authorList>
    </citation>
    <scope>NUCLEOTIDE SEQUENCE</scope>
    <source>
        <strain evidence="9">CGMCC 1.12195</strain>
    </source>
</reference>
<feature type="domain" description="RNA polymerase sigma factor 70 region 4 type 2" evidence="8">
    <location>
        <begin position="127"/>
        <end position="177"/>
    </location>
</feature>
<comment type="caution">
    <text evidence="9">The sequence shown here is derived from an EMBL/GenBank/DDBJ whole genome shotgun (WGS) entry which is preliminary data.</text>
</comment>
<keyword evidence="3 6" id="KW-0731">Sigma factor</keyword>
<dbReference type="InterPro" id="IPR013324">
    <property type="entry name" value="RNA_pol_sigma_r3/r4-like"/>
</dbReference>
<dbReference type="InterPro" id="IPR014327">
    <property type="entry name" value="RNA_pol_sigma70_bacteroid"/>
</dbReference>
<organism evidence="9 10">
    <name type="scientific">Parapedobacter pyrenivorans</name>
    <dbReference type="NCBI Taxonomy" id="1305674"/>
    <lineage>
        <taxon>Bacteria</taxon>
        <taxon>Pseudomonadati</taxon>
        <taxon>Bacteroidota</taxon>
        <taxon>Sphingobacteriia</taxon>
        <taxon>Sphingobacteriales</taxon>
        <taxon>Sphingobacteriaceae</taxon>
        <taxon>Parapedobacter</taxon>
    </lineage>
</organism>
<dbReference type="GO" id="GO:0006352">
    <property type="term" value="P:DNA-templated transcription initiation"/>
    <property type="evidence" value="ECO:0007669"/>
    <property type="project" value="InterPro"/>
</dbReference>
<dbReference type="NCBIfam" id="TIGR02985">
    <property type="entry name" value="Sig70_bacteroi1"/>
    <property type="match status" value="1"/>
</dbReference>
<evidence type="ECO:0000256" key="4">
    <source>
        <dbReference type="ARBA" id="ARBA00023125"/>
    </source>
</evidence>
<dbReference type="Gene3D" id="1.10.10.10">
    <property type="entry name" value="Winged helix-like DNA-binding domain superfamily/Winged helix DNA-binding domain"/>
    <property type="match status" value="1"/>
</dbReference>
<comment type="similarity">
    <text evidence="1 6">Belongs to the sigma-70 factor family. ECF subfamily.</text>
</comment>
<dbReference type="SUPFAM" id="SSF88659">
    <property type="entry name" value="Sigma3 and sigma4 domains of RNA polymerase sigma factors"/>
    <property type="match status" value="1"/>
</dbReference>
<dbReference type="PANTHER" id="PTHR43133:SF46">
    <property type="entry name" value="RNA POLYMERASE SIGMA-70 FACTOR ECF SUBFAMILY"/>
    <property type="match status" value="1"/>
</dbReference>
<dbReference type="InterPro" id="IPR013325">
    <property type="entry name" value="RNA_pol_sigma_r2"/>
</dbReference>
<dbReference type="Pfam" id="PF08281">
    <property type="entry name" value="Sigma70_r4_2"/>
    <property type="match status" value="1"/>
</dbReference>
<evidence type="ECO:0000256" key="3">
    <source>
        <dbReference type="ARBA" id="ARBA00023082"/>
    </source>
</evidence>
<evidence type="ECO:0000256" key="1">
    <source>
        <dbReference type="ARBA" id="ARBA00010641"/>
    </source>
</evidence>
<dbReference type="GO" id="GO:0016987">
    <property type="term" value="F:sigma factor activity"/>
    <property type="evidence" value="ECO:0007669"/>
    <property type="project" value="UniProtKB-KW"/>
</dbReference>
<dbReference type="InterPro" id="IPR000838">
    <property type="entry name" value="RNA_pol_sigma70_ECF_CS"/>
</dbReference>
<dbReference type="Pfam" id="PF04542">
    <property type="entry name" value="Sigma70_r2"/>
    <property type="match status" value="1"/>
</dbReference>
<dbReference type="PANTHER" id="PTHR43133">
    <property type="entry name" value="RNA POLYMERASE ECF-TYPE SIGMA FACTO"/>
    <property type="match status" value="1"/>
</dbReference>
<keyword evidence="10" id="KW-1185">Reference proteome</keyword>
<reference evidence="9" key="2">
    <citation type="submission" date="2020-09" db="EMBL/GenBank/DDBJ databases">
        <authorList>
            <person name="Sun Q."/>
            <person name="Zhou Y."/>
        </authorList>
    </citation>
    <scope>NUCLEOTIDE SEQUENCE</scope>
    <source>
        <strain evidence="9">CGMCC 1.12195</strain>
    </source>
</reference>